<protein>
    <submittedName>
        <fullName evidence="3">ISCps9, transposase orfA</fullName>
    </submittedName>
</protein>
<organism evidence="3 6">
    <name type="scientific">Bermanella marisrubri</name>
    <dbReference type="NCBI Taxonomy" id="207949"/>
    <lineage>
        <taxon>Bacteria</taxon>
        <taxon>Pseudomonadati</taxon>
        <taxon>Pseudomonadota</taxon>
        <taxon>Gammaproteobacteria</taxon>
        <taxon>Oceanospirillales</taxon>
        <taxon>Oceanospirillaceae</taxon>
        <taxon>Bermanella</taxon>
    </lineage>
</organism>
<dbReference type="InterPro" id="IPR009057">
    <property type="entry name" value="Homeodomain-like_sf"/>
</dbReference>
<sequence>MPKILSPERVIEYSVEFKIRVIKLTFELDVKAMDIAKVLNLHPMMIYRWRQEYREGKFVEEPSRRISMTKETSTPKEDRDKDDEIKRLRKELAEAKKENDFLKKWDRYLKDQKNSDLDS</sequence>
<dbReference type="AlphaFoldDB" id="Q1N590"/>
<dbReference type="OrthoDB" id="291972at2"/>
<dbReference type="Pfam" id="PF01527">
    <property type="entry name" value="HTH_Tnp_1"/>
    <property type="match status" value="1"/>
</dbReference>
<evidence type="ECO:0000313" key="6">
    <source>
        <dbReference type="Proteomes" id="UP000004263"/>
    </source>
</evidence>
<dbReference type="EMBL" id="AAQH01000002">
    <property type="protein sequence ID" value="EAT13188.1"/>
    <property type="molecule type" value="Genomic_DNA"/>
</dbReference>
<comment type="similarity">
    <text evidence="1">Belongs to the transposase 8 family.</text>
</comment>
<dbReference type="HOGENOM" id="CLU_027402_33_2_6"/>
<comment type="caution">
    <text evidence="3">The sequence shown here is derived from an EMBL/GenBank/DDBJ whole genome shotgun (WGS) entry which is preliminary data.</text>
</comment>
<evidence type="ECO:0000256" key="1">
    <source>
        <dbReference type="ARBA" id="ARBA00009964"/>
    </source>
</evidence>
<feature type="region of interest" description="Disordered" evidence="2">
    <location>
        <begin position="64"/>
        <end position="84"/>
    </location>
</feature>
<dbReference type="Proteomes" id="UP000004263">
    <property type="component" value="Unassembled WGS sequence"/>
</dbReference>
<evidence type="ECO:0000313" key="4">
    <source>
        <dbReference type="EMBL" id="EAT13674.1"/>
    </source>
</evidence>
<evidence type="ECO:0000313" key="3">
    <source>
        <dbReference type="EMBL" id="EAT13188.1"/>
    </source>
</evidence>
<name>Q1N590_9GAMM</name>
<gene>
    <name evidence="3" type="ORF">RED65_00470</name>
    <name evidence="4" type="ORF">RED65_09789</name>
    <name evidence="5" type="ORF">RED65_10884</name>
</gene>
<proteinExistence type="inferred from homology"/>
<evidence type="ECO:0000313" key="5">
    <source>
        <dbReference type="EMBL" id="EAT13893.1"/>
    </source>
</evidence>
<dbReference type="GO" id="GO:0006313">
    <property type="term" value="P:DNA transposition"/>
    <property type="evidence" value="ECO:0007669"/>
    <property type="project" value="InterPro"/>
</dbReference>
<dbReference type="RefSeq" id="WP_007017095.1">
    <property type="nucleotide sequence ID" value="NZ_CH724113.1"/>
</dbReference>
<dbReference type="InterPro" id="IPR002514">
    <property type="entry name" value="Transposase_8"/>
</dbReference>
<dbReference type="STRING" id="207949.RED65_00470"/>
<accession>Q1N590</accession>
<dbReference type="GO" id="GO:0004803">
    <property type="term" value="F:transposase activity"/>
    <property type="evidence" value="ECO:0007669"/>
    <property type="project" value="InterPro"/>
</dbReference>
<feature type="compositionally biased region" description="Basic and acidic residues" evidence="2">
    <location>
        <begin position="73"/>
        <end position="84"/>
    </location>
</feature>
<dbReference type="SUPFAM" id="SSF46689">
    <property type="entry name" value="Homeodomain-like"/>
    <property type="match status" value="1"/>
</dbReference>
<reference evidence="3 6" key="1">
    <citation type="submission" date="2006-03" db="EMBL/GenBank/DDBJ databases">
        <authorList>
            <person name="Pinhassi J."/>
            <person name="Pedros-Alio C."/>
            <person name="Ferriera S."/>
            <person name="Johnson J."/>
            <person name="Kravitz S."/>
            <person name="Halpern A."/>
            <person name="Remington K."/>
            <person name="Beeson K."/>
            <person name="Tran B."/>
            <person name="Rogers Y.-H."/>
            <person name="Friedman R."/>
            <person name="Venter J.C."/>
        </authorList>
    </citation>
    <scope>NUCLEOTIDE SEQUENCE [LARGE SCALE GENOMIC DNA]</scope>
    <source>
        <strain evidence="3 6">RED65</strain>
    </source>
</reference>
<keyword evidence="6" id="KW-1185">Reference proteome</keyword>
<dbReference type="GO" id="GO:0003677">
    <property type="term" value="F:DNA binding"/>
    <property type="evidence" value="ECO:0007669"/>
    <property type="project" value="InterPro"/>
</dbReference>
<dbReference type="EMBL" id="AAQH01000001">
    <property type="protein sequence ID" value="EAT13674.1"/>
    <property type="molecule type" value="Genomic_DNA"/>
</dbReference>
<dbReference type="EMBL" id="AAQH01000001">
    <property type="protein sequence ID" value="EAT13893.1"/>
    <property type="molecule type" value="Genomic_DNA"/>
</dbReference>
<evidence type="ECO:0000256" key="2">
    <source>
        <dbReference type="SAM" id="MobiDB-lite"/>
    </source>
</evidence>